<comment type="caution">
    <text evidence="2">The sequence shown here is derived from an EMBL/GenBank/DDBJ whole genome shotgun (WGS) entry which is preliminary data.</text>
</comment>
<keyword evidence="3" id="KW-1185">Reference proteome</keyword>
<name>A0ABR1KZW8_9PEZI</name>
<dbReference type="EMBL" id="JBBPHU010000002">
    <property type="protein sequence ID" value="KAK7522142.1"/>
    <property type="molecule type" value="Genomic_DNA"/>
</dbReference>
<dbReference type="Gene3D" id="3.30.530.20">
    <property type="match status" value="1"/>
</dbReference>
<reference evidence="2 3" key="1">
    <citation type="submission" date="2024-04" db="EMBL/GenBank/DDBJ databases">
        <title>Phyllosticta paracitricarpa is synonymous to the EU quarantine fungus P. citricarpa based on phylogenomic analyses.</title>
        <authorList>
            <consortium name="Lawrence Berkeley National Laboratory"/>
            <person name="Van Ingen-Buijs V.A."/>
            <person name="Van Westerhoven A.C."/>
            <person name="Haridas S."/>
            <person name="Skiadas P."/>
            <person name="Martin F."/>
            <person name="Groenewald J.Z."/>
            <person name="Crous P.W."/>
            <person name="Seidl M.F."/>
        </authorList>
    </citation>
    <scope>NUCLEOTIDE SEQUENCE [LARGE SCALE GENOMIC DNA]</scope>
    <source>
        <strain evidence="2 3">CBS 123371</strain>
    </source>
</reference>
<dbReference type="InterPro" id="IPR023393">
    <property type="entry name" value="START-like_dom_sf"/>
</dbReference>
<evidence type="ECO:0000259" key="1">
    <source>
        <dbReference type="Pfam" id="PF11274"/>
    </source>
</evidence>
<feature type="domain" description="DUF3074" evidence="1">
    <location>
        <begin position="97"/>
        <end position="291"/>
    </location>
</feature>
<dbReference type="Proteomes" id="UP001363622">
    <property type="component" value="Unassembled WGS sequence"/>
</dbReference>
<dbReference type="PANTHER" id="PTHR40370:SF1">
    <property type="entry name" value="DUF3074 DOMAIN-CONTAINING PROTEIN"/>
    <property type="match status" value="1"/>
</dbReference>
<dbReference type="Pfam" id="PF11274">
    <property type="entry name" value="DUF3074"/>
    <property type="match status" value="1"/>
</dbReference>
<organism evidence="2 3">
    <name type="scientific">Phyllosticta citriasiana</name>
    <dbReference type="NCBI Taxonomy" id="595635"/>
    <lineage>
        <taxon>Eukaryota</taxon>
        <taxon>Fungi</taxon>
        <taxon>Dikarya</taxon>
        <taxon>Ascomycota</taxon>
        <taxon>Pezizomycotina</taxon>
        <taxon>Dothideomycetes</taxon>
        <taxon>Dothideomycetes incertae sedis</taxon>
        <taxon>Botryosphaeriales</taxon>
        <taxon>Phyllostictaceae</taxon>
        <taxon>Phyllosticta</taxon>
    </lineage>
</organism>
<proteinExistence type="predicted"/>
<evidence type="ECO:0000313" key="2">
    <source>
        <dbReference type="EMBL" id="KAK7522142.1"/>
    </source>
</evidence>
<dbReference type="InterPro" id="IPR024500">
    <property type="entry name" value="DUF3074"/>
</dbReference>
<accession>A0ABR1KZW8</accession>
<dbReference type="PANTHER" id="PTHR40370">
    <property type="entry name" value="EXPRESSED PROTEIN"/>
    <property type="match status" value="1"/>
</dbReference>
<sequence>MAHASSPSRLIRLRALKSEDLPPHPIIGPTSSSSVDLFQFLSDVLDDGVKFAEEVVPETFKTGADKTAPPAAAKVRILARDMKRDELPHLDAKGETWFARLSIHEDKAAAGTATFDEFEFGLRQNHATNEMTYMPSIFDAHLVADWSDLMNVNGRSVGGGYTDITMQIYEMAYQLPFPLANRAFAQLIITANTSSDSFVVVQIPVDLSDFPEAEVLYINGRNKRDGDSALKKKKTVRGEYVSVERVKKTDMGDVSWLMAASSDAKGAIPLALQKWKLPDEITKDVGFFLKFCAEQRAK</sequence>
<protein>
    <recommendedName>
        <fullName evidence="1">DUF3074 domain-containing protein</fullName>
    </recommendedName>
</protein>
<evidence type="ECO:0000313" key="3">
    <source>
        <dbReference type="Proteomes" id="UP001363622"/>
    </source>
</evidence>
<dbReference type="SUPFAM" id="SSF55961">
    <property type="entry name" value="Bet v1-like"/>
    <property type="match status" value="1"/>
</dbReference>
<gene>
    <name evidence="2" type="ORF">IWZ03DRAFT_110739</name>
</gene>